<proteinExistence type="predicted"/>
<gene>
    <name evidence="2" type="ORF">HNP37_000081</name>
</gene>
<dbReference type="Proteomes" id="UP000561681">
    <property type="component" value="Unassembled WGS sequence"/>
</dbReference>
<organism evidence="2 3">
    <name type="scientific">Flavobacterium nitrogenifigens</name>
    <dbReference type="NCBI Taxonomy" id="1617283"/>
    <lineage>
        <taxon>Bacteria</taxon>
        <taxon>Pseudomonadati</taxon>
        <taxon>Bacteroidota</taxon>
        <taxon>Flavobacteriia</taxon>
        <taxon>Flavobacteriales</taxon>
        <taxon>Flavobacteriaceae</taxon>
        <taxon>Flavobacterium</taxon>
    </lineage>
</organism>
<keyword evidence="3" id="KW-1185">Reference proteome</keyword>
<evidence type="ECO:0000256" key="1">
    <source>
        <dbReference type="SAM" id="Phobius"/>
    </source>
</evidence>
<dbReference type="AlphaFoldDB" id="A0A7W7N6A1"/>
<evidence type="ECO:0000313" key="3">
    <source>
        <dbReference type="Proteomes" id="UP000561681"/>
    </source>
</evidence>
<feature type="transmembrane region" description="Helical" evidence="1">
    <location>
        <begin position="42"/>
        <end position="59"/>
    </location>
</feature>
<keyword evidence="1" id="KW-0812">Transmembrane</keyword>
<keyword evidence="1" id="KW-1133">Transmembrane helix</keyword>
<keyword evidence="1" id="KW-0472">Membrane</keyword>
<accession>A0A7W7N6A1</accession>
<feature type="transmembrane region" description="Helical" evidence="1">
    <location>
        <begin position="12"/>
        <end position="30"/>
    </location>
</feature>
<sequence length="172" mass="20230">MYFWYTENKFMIQLIWGILNIVTFFAIVIFCMKKAVEIRQKIGLFAAIIFSFFALSFISKPSNSSDYKKFEFKKRNPNQDTFFSKVILEEDLTTKIELGVIRDEENAISAIVTRNGFVSGTEWQTQSIIVNKLEPKDTYQYIVNGTRKWKIIGIDIYSEFKEFRGVKELKPR</sequence>
<name>A0A7W7N6A1_9FLAO</name>
<evidence type="ECO:0000313" key="2">
    <source>
        <dbReference type="EMBL" id="MBB4800042.1"/>
    </source>
</evidence>
<dbReference type="RefSeq" id="WP_184157673.1">
    <property type="nucleotide sequence ID" value="NZ_JACHLD010000001.1"/>
</dbReference>
<dbReference type="EMBL" id="JACHLD010000001">
    <property type="protein sequence ID" value="MBB4800042.1"/>
    <property type="molecule type" value="Genomic_DNA"/>
</dbReference>
<reference evidence="2 3" key="1">
    <citation type="submission" date="2020-08" db="EMBL/GenBank/DDBJ databases">
        <title>Functional genomics of gut bacteria from endangered species of beetles.</title>
        <authorList>
            <person name="Carlos-Shanley C."/>
        </authorList>
    </citation>
    <scope>NUCLEOTIDE SEQUENCE [LARGE SCALE GENOMIC DNA]</scope>
    <source>
        <strain evidence="2 3">S00142</strain>
    </source>
</reference>
<protein>
    <submittedName>
        <fullName evidence="2">Uncharacterized protein</fullName>
    </submittedName>
</protein>
<comment type="caution">
    <text evidence="2">The sequence shown here is derived from an EMBL/GenBank/DDBJ whole genome shotgun (WGS) entry which is preliminary data.</text>
</comment>